<feature type="coiled-coil region" evidence="4">
    <location>
        <begin position="185"/>
        <end position="212"/>
    </location>
</feature>
<dbReference type="Gramene" id="TVU09485">
    <property type="protein sequence ID" value="TVU09485"/>
    <property type="gene ID" value="EJB05_42961"/>
</dbReference>
<keyword evidence="2" id="KW-0805">Transcription regulation</keyword>
<dbReference type="Pfam" id="PF00010">
    <property type="entry name" value="HLH"/>
    <property type="match status" value="1"/>
</dbReference>
<dbReference type="SMART" id="SM00353">
    <property type="entry name" value="HLH"/>
    <property type="match status" value="1"/>
</dbReference>
<dbReference type="EMBL" id="RWGY01000039">
    <property type="protein sequence ID" value="TVU09485.1"/>
    <property type="molecule type" value="Genomic_DNA"/>
</dbReference>
<evidence type="ECO:0000256" key="4">
    <source>
        <dbReference type="SAM" id="Coils"/>
    </source>
</evidence>
<evidence type="ECO:0000256" key="1">
    <source>
        <dbReference type="ARBA" id="ARBA00005510"/>
    </source>
</evidence>
<dbReference type="PROSITE" id="PS50888">
    <property type="entry name" value="BHLH"/>
    <property type="match status" value="1"/>
</dbReference>
<evidence type="ECO:0000313" key="6">
    <source>
        <dbReference type="EMBL" id="TVU09485.1"/>
    </source>
</evidence>
<dbReference type="PANTHER" id="PTHR45959">
    <property type="entry name" value="BHLH TRANSCRIPTION FACTOR"/>
    <property type="match status" value="1"/>
</dbReference>
<dbReference type="Proteomes" id="UP000324897">
    <property type="component" value="Chromosome 3"/>
</dbReference>
<feature type="non-terminal residue" evidence="6">
    <location>
        <position position="1"/>
    </location>
</feature>
<protein>
    <recommendedName>
        <fullName evidence="5">BHLH domain-containing protein</fullName>
    </recommendedName>
</protein>
<comment type="similarity">
    <text evidence="1">Belongs to the bHLH protein family.</text>
</comment>
<organism evidence="6 7">
    <name type="scientific">Eragrostis curvula</name>
    <name type="common">weeping love grass</name>
    <dbReference type="NCBI Taxonomy" id="38414"/>
    <lineage>
        <taxon>Eukaryota</taxon>
        <taxon>Viridiplantae</taxon>
        <taxon>Streptophyta</taxon>
        <taxon>Embryophyta</taxon>
        <taxon>Tracheophyta</taxon>
        <taxon>Spermatophyta</taxon>
        <taxon>Magnoliopsida</taxon>
        <taxon>Liliopsida</taxon>
        <taxon>Poales</taxon>
        <taxon>Poaceae</taxon>
        <taxon>PACMAD clade</taxon>
        <taxon>Chloridoideae</taxon>
        <taxon>Eragrostideae</taxon>
        <taxon>Eragrostidinae</taxon>
        <taxon>Eragrostis</taxon>
    </lineage>
</organism>
<reference evidence="6 7" key="1">
    <citation type="journal article" date="2019" name="Sci. Rep.">
        <title>A high-quality genome of Eragrostis curvula grass provides insights into Poaceae evolution and supports new strategies to enhance forage quality.</title>
        <authorList>
            <person name="Carballo J."/>
            <person name="Santos B.A.C.M."/>
            <person name="Zappacosta D."/>
            <person name="Garbus I."/>
            <person name="Selva J.P."/>
            <person name="Gallo C.A."/>
            <person name="Diaz A."/>
            <person name="Albertini E."/>
            <person name="Caccamo M."/>
            <person name="Echenique V."/>
        </authorList>
    </citation>
    <scope>NUCLEOTIDE SEQUENCE [LARGE SCALE GENOMIC DNA]</scope>
    <source>
        <strain evidence="7">cv. Victoria</strain>
        <tissue evidence="6">Leaf</tissue>
    </source>
</reference>
<dbReference type="SUPFAM" id="SSF47459">
    <property type="entry name" value="HLH, helix-loop-helix DNA-binding domain"/>
    <property type="match status" value="1"/>
</dbReference>
<evidence type="ECO:0000256" key="3">
    <source>
        <dbReference type="ARBA" id="ARBA00023163"/>
    </source>
</evidence>
<gene>
    <name evidence="6" type="ORF">EJB05_42961</name>
</gene>
<evidence type="ECO:0000313" key="7">
    <source>
        <dbReference type="Proteomes" id="UP000324897"/>
    </source>
</evidence>
<comment type="caution">
    <text evidence="6">The sequence shown here is derived from an EMBL/GenBank/DDBJ whole genome shotgun (WGS) entry which is preliminary data.</text>
</comment>
<name>A0A5J9TDP9_9POAL</name>
<keyword evidence="3" id="KW-0804">Transcription</keyword>
<dbReference type="InterPro" id="IPR036638">
    <property type="entry name" value="HLH_DNA-bd_sf"/>
</dbReference>
<evidence type="ECO:0000259" key="5">
    <source>
        <dbReference type="PROSITE" id="PS50888"/>
    </source>
</evidence>
<dbReference type="AlphaFoldDB" id="A0A5J9TDP9"/>
<dbReference type="InterPro" id="IPR052610">
    <property type="entry name" value="bHLH_transcription_regulator"/>
</dbReference>
<keyword evidence="4" id="KW-0175">Coiled coil</keyword>
<proteinExistence type="inferred from homology"/>
<dbReference type="GO" id="GO:0046983">
    <property type="term" value="F:protein dimerization activity"/>
    <property type="evidence" value="ECO:0007669"/>
    <property type="project" value="InterPro"/>
</dbReference>
<feature type="domain" description="BHLH" evidence="5">
    <location>
        <begin position="146"/>
        <end position="195"/>
    </location>
</feature>
<sequence>MICSGNDSCGGGRPCQEHEDEFTYMYQQQQEEMAYHRMQQHFAESVPEQQQYYISRSATGASNPLHRPSHIRSPSFQSFIGGSAQPRRMSFGGAAAKNEPGQPSLSVLSFGSKASTISFSRGCSPESTDGVQVREATPDRRGRAPLNAQEHVMAERKRREKMQQLFVALATIVPDLTKTDKISILGTTVEYVKKLEEKVKTLEEQNTKRTYESTVLESKHHVSTHIDGASSSDEIATGVVGSGPVIEASVYGDTILLKMCCEQKKGVLVMVLTELENQGLSIANTSILPITDSCLSITVTAKARLIRPYEQPYEYCA</sequence>
<evidence type="ECO:0000256" key="2">
    <source>
        <dbReference type="ARBA" id="ARBA00023015"/>
    </source>
</evidence>
<dbReference type="InterPro" id="IPR011598">
    <property type="entry name" value="bHLH_dom"/>
</dbReference>
<accession>A0A5J9TDP9</accession>
<dbReference type="OrthoDB" id="650644at2759"/>
<keyword evidence="7" id="KW-1185">Reference proteome</keyword>
<dbReference type="PANTHER" id="PTHR45959:SF59">
    <property type="entry name" value="BHLH DOMAIN-CONTAINING PROTEIN"/>
    <property type="match status" value="1"/>
</dbReference>
<dbReference type="Gene3D" id="4.10.280.10">
    <property type="entry name" value="Helix-loop-helix DNA-binding domain"/>
    <property type="match status" value="1"/>
</dbReference>